<reference evidence="2 3" key="1">
    <citation type="submission" date="2016-12" db="EMBL/GenBank/DDBJ databases">
        <title>Trade-off between light-utilization and light-protection in marine flavobacteria.</title>
        <authorList>
            <person name="Kumagai Y."/>
            <person name="Yoshizawa S."/>
            <person name="Kogure K."/>
            <person name="Iwasaki W."/>
        </authorList>
    </citation>
    <scope>NUCLEOTIDE SEQUENCE [LARGE SCALE GENOMIC DNA]</scope>
    <source>
        <strain evidence="2 3">KCTC 12100</strain>
    </source>
</reference>
<comment type="caution">
    <text evidence="2">The sequence shown here is derived from an EMBL/GenBank/DDBJ whole genome shotgun (WGS) entry which is preliminary data.</text>
</comment>
<dbReference type="OrthoDB" id="7529224at2"/>
<proteinExistence type="predicted"/>
<dbReference type="RefSeq" id="WP_105048419.1">
    <property type="nucleotide sequence ID" value="NZ_CP150661.1"/>
</dbReference>
<feature type="domain" description="Zorya protein ZorC EH" evidence="1">
    <location>
        <begin position="250"/>
        <end position="416"/>
    </location>
</feature>
<evidence type="ECO:0000313" key="2">
    <source>
        <dbReference type="EMBL" id="PQJ72755.1"/>
    </source>
</evidence>
<keyword evidence="3" id="KW-1185">Reference proteome</keyword>
<dbReference type="Proteomes" id="UP000247345">
    <property type="component" value="Unassembled WGS sequence"/>
</dbReference>
<evidence type="ECO:0000313" key="3">
    <source>
        <dbReference type="Proteomes" id="UP000247345"/>
    </source>
</evidence>
<name>A0A2P6CCW4_9FLAO</name>
<dbReference type="EMBL" id="MSCK01000001">
    <property type="protein sequence ID" value="PQJ72755.1"/>
    <property type="molecule type" value="Genomic_DNA"/>
</dbReference>
<gene>
    <name evidence="2" type="ORF">BTO14_05565</name>
</gene>
<dbReference type="AlphaFoldDB" id="A0A2P6CCW4"/>
<dbReference type="InterPro" id="IPR028943">
    <property type="entry name" value="ZorC_EH_Signature_dom"/>
</dbReference>
<sequence length="466" mass="55434">MANIKQLLNWNLLNSVIKANGQKLIAHKTKEIFNTNIDTLSNIALQQTMRSEIPKQELVEEIYDKFKNLEEQPIAVLLESFTKREVRLLVWSLDYKGEESILFSTQFGKFIRLVNEYWRDSYIIPLWYVLLKNWYALNNNKSRFQEYIILFKIKCDEYEKSRKDVIAIKTHFNFWKPNGIKSFVNYLNENNIPFNGICTYLNFNANILGTDYYYESFILYLKIIDKENISKELVEDVLVEIKGINSKKHKLILLSILITSGQFSRTINIIQQVAFSIIGDPIVKRHWTSGHLNEEEIELVESARKKLLVLMNKKFIKIFFSKLVQDPRREKYWLKFIDDIEDVKFVGNRLNYSILKNNQEISKYVDARYTVTRSNQSTSALIFWAKDYVFVEFSDKGAVYIYKRESFNIKTKHIENITELKSWPRGMAVIKSVGNYWEFMPEGTHAHIGERWEFRLSIWMKKYFYN</sequence>
<protein>
    <recommendedName>
        <fullName evidence="1">Zorya protein ZorC EH domain-containing protein</fullName>
    </recommendedName>
</protein>
<organism evidence="2 3">
    <name type="scientific">Polaribacter butkevichii</name>
    <dbReference type="NCBI Taxonomy" id="218490"/>
    <lineage>
        <taxon>Bacteria</taxon>
        <taxon>Pseudomonadati</taxon>
        <taxon>Bacteroidota</taxon>
        <taxon>Flavobacteriia</taxon>
        <taxon>Flavobacteriales</taxon>
        <taxon>Flavobacteriaceae</taxon>
    </lineage>
</organism>
<evidence type="ECO:0000259" key="1">
    <source>
        <dbReference type="Pfam" id="PF15611"/>
    </source>
</evidence>
<dbReference type="Pfam" id="PF15611">
    <property type="entry name" value="EH_Signature"/>
    <property type="match status" value="1"/>
</dbReference>
<accession>A0A2P6CCW4</accession>